<dbReference type="GO" id="GO:0009897">
    <property type="term" value="C:external side of plasma membrane"/>
    <property type="evidence" value="ECO:0007669"/>
    <property type="project" value="TreeGrafter"/>
</dbReference>
<proteinExistence type="predicted"/>
<dbReference type="GO" id="GO:0042105">
    <property type="term" value="C:alpha-beta T cell receptor complex"/>
    <property type="evidence" value="ECO:0007669"/>
    <property type="project" value="TreeGrafter"/>
</dbReference>
<dbReference type="AlphaFoldDB" id="A0A3Q3K474"/>
<dbReference type="InterPro" id="IPR015484">
    <property type="entry name" value="CD3_esu/gsu/dsu"/>
</dbReference>
<evidence type="ECO:0000256" key="1">
    <source>
        <dbReference type="ARBA" id="ARBA00004251"/>
    </source>
</evidence>
<dbReference type="Ensembl" id="ENSMALT00000028205.1">
    <property type="protein sequence ID" value="ENSMALP00000027695.1"/>
    <property type="gene ID" value="ENSMALG00000019192.1"/>
</dbReference>
<accession>A0A3Q3K474</accession>
<protein>
    <recommendedName>
        <fullName evidence="5">CD3 gamma/delta subunit Ig-like domain-containing protein</fullName>
    </recommendedName>
</protein>
<keyword evidence="4" id="KW-0472">Membrane</keyword>
<dbReference type="Proteomes" id="UP000261600">
    <property type="component" value="Unplaced"/>
</dbReference>
<dbReference type="GO" id="GO:0007166">
    <property type="term" value="P:cell surface receptor signaling pathway"/>
    <property type="evidence" value="ECO:0007669"/>
    <property type="project" value="TreeGrafter"/>
</dbReference>
<keyword evidence="4" id="KW-1133">Transmembrane helix</keyword>
<dbReference type="GO" id="GO:0045059">
    <property type="term" value="P:positive thymic T cell selection"/>
    <property type="evidence" value="ECO:0007669"/>
    <property type="project" value="TreeGrafter"/>
</dbReference>
<organism evidence="6 7">
    <name type="scientific">Monopterus albus</name>
    <name type="common">Swamp eel</name>
    <dbReference type="NCBI Taxonomy" id="43700"/>
    <lineage>
        <taxon>Eukaryota</taxon>
        <taxon>Metazoa</taxon>
        <taxon>Chordata</taxon>
        <taxon>Craniata</taxon>
        <taxon>Vertebrata</taxon>
        <taxon>Euteleostomi</taxon>
        <taxon>Actinopterygii</taxon>
        <taxon>Neopterygii</taxon>
        <taxon>Teleostei</taxon>
        <taxon>Neoteleostei</taxon>
        <taxon>Acanthomorphata</taxon>
        <taxon>Anabantaria</taxon>
        <taxon>Synbranchiformes</taxon>
        <taxon>Synbranchidae</taxon>
        <taxon>Monopterus</taxon>
    </lineage>
</organism>
<name>A0A3Q3K474_MONAL</name>
<evidence type="ECO:0000256" key="4">
    <source>
        <dbReference type="SAM" id="Phobius"/>
    </source>
</evidence>
<keyword evidence="7" id="KW-1185">Reference proteome</keyword>
<evidence type="ECO:0000313" key="6">
    <source>
        <dbReference type="Ensembl" id="ENSMALP00000027695.1"/>
    </source>
</evidence>
<comment type="subcellular location">
    <subcellularLocation>
        <location evidence="1">Cell membrane</location>
        <topology evidence="1">Single-pass type I membrane protein</topology>
    </subcellularLocation>
</comment>
<reference evidence="6" key="1">
    <citation type="submission" date="2025-08" db="UniProtKB">
        <authorList>
            <consortium name="Ensembl"/>
        </authorList>
    </citation>
    <scope>IDENTIFICATION</scope>
</reference>
<feature type="transmembrane region" description="Helical" evidence="4">
    <location>
        <begin position="98"/>
        <end position="118"/>
    </location>
</feature>
<reference evidence="6" key="2">
    <citation type="submission" date="2025-09" db="UniProtKB">
        <authorList>
            <consortium name="Ensembl"/>
        </authorList>
    </citation>
    <scope>IDENTIFICATION</scope>
</reference>
<keyword evidence="4" id="KW-0812">Transmembrane</keyword>
<keyword evidence="2" id="KW-1003">Cell membrane</keyword>
<dbReference type="PANTHER" id="PTHR10570">
    <property type="entry name" value="T-CELL SURFACE GLYCOPROTEIN CD3 GAMMA CHAIN / DELTA CHAIN"/>
    <property type="match status" value="1"/>
</dbReference>
<evidence type="ECO:0000256" key="2">
    <source>
        <dbReference type="ARBA" id="ARBA00022475"/>
    </source>
</evidence>
<dbReference type="Pfam" id="PF16680">
    <property type="entry name" value="Ig_4"/>
    <property type="match status" value="1"/>
</dbReference>
<evidence type="ECO:0000256" key="3">
    <source>
        <dbReference type="ARBA" id="ARBA00022729"/>
    </source>
</evidence>
<sequence length="185" mass="20666">IIVRALLLSSIIINDFLTFGRVQFWREDFTMTCPGKGTSDTSETSEPSETSKTFEYKQRYNRDTKGLYYCTYGSEPVKYYFYVQGMVCPNCFEVDATWIGAVIVLDVVGTVFVMMAIYRCTKKESPAGPTHASKGGRGPPVPSPDYEVGVFMCVCDFLVQSDLAGAQQKSSIMVQSKLFSLLRSQ</sequence>
<evidence type="ECO:0000313" key="7">
    <source>
        <dbReference type="Proteomes" id="UP000261600"/>
    </source>
</evidence>
<feature type="domain" description="CD3 gamma/delta subunit Ig-like" evidence="5">
    <location>
        <begin position="30"/>
        <end position="94"/>
    </location>
</feature>
<evidence type="ECO:0000259" key="5">
    <source>
        <dbReference type="Pfam" id="PF16680"/>
    </source>
</evidence>
<dbReference type="InterPro" id="IPR032052">
    <property type="entry name" value="Ig_4"/>
</dbReference>
<keyword evidence="3" id="KW-0732">Signal</keyword>
<dbReference type="GO" id="GO:0004888">
    <property type="term" value="F:transmembrane signaling receptor activity"/>
    <property type="evidence" value="ECO:0007669"/>
    <property type="project" value="TreeGrafter"/>
</dbReference>
<dbReference type="PANTHER" id="PTHR10570:SF9">
    <property type="entry name" value="T-CELL SURFACE GLYCOPROTEIN CD3 EPSILON CHAIN"/>
    <property type="match status" value="1"/>
</dbReference>